<dbReference type="Proteomes" id="UP000571183">
    <property type="component" value="Unassembled WGS sequence"/>
</dbReference>
<dbReference type="SUPFAM" id="SSF51395">
    <property type="entry name" value="FMN-linked oxidoreductases"/>
    <property type="match status" value="1"/>
</dbReference>
<dbReference type="InterPro" id="IPR001155">
    <property type="entry name" value="OxRdtase_FMN_N"/>
</dbReference>
<dbReference type="Gene3D" id="3.20.20.70">
    <property type="entry name" value="Aldolase class I"/>
    <property type="match status" value="1"/>
</dbReference>
<evidence type="ECO:0000256" key="3">
    <source>
        <dbReference type="ARBA" id="ARBA00022643"/>
    </source>
</evidence>
<organism evidence="7 8">
    <name type="scientific">Canibacter oris</name>
    <dbReference type="NCBI Taxonomy" id="1365628"/>
    <lineage>
        <taxon>Bacteria</taxon>
        <taxon>Bacillati</taxon>
        <taxon>Actinomycetota</taxon>
        <taxon>Actinomycetes</taxon>
        <taxon>Micrococcales</taxon>
        <taxon>Microbacteriaceae</taxon>
        <taxon>Canibacter</taxon>
    </lineage>
</organism>
<comment type="cofactor">
    <cofactor evidence="1">
        <name>FMN</name>
        <dbReference type="ChEBI" id="CHEBI:58210"/>
    </cofactor>
</comment>
<dbReference type="PANTHER" id="PTHR43303:SF4">
    <property type="entry name" value="NADPH DEHYDROGENASE C23G7.10C-RELATED"/>
    <property type="match status" value="1"/>
</dbReference>
<dbReference type="GO" id="GO:0003959">
    <property type="term" value="F:NADPH dehydrogenase activity"/>
    <property type="evidence" value="ECO:0007669"/>
    <property type="project" value="InterPro"/>
</dbReference>
<name>A0A840DGZ4_9MICO</name>
<feature type="domain" description="NADH:flavin oxidoreductase/NADH oxidase N-terminal" evidence="6">
    <location>
        <begin position="10"/>
        <end position="345"/>
    </location>
</feature>
<evidence type="ECO:0000256" key="4">
    <source>
        <dbReference type="ARBA" id="ARBA00022857"/>
    </source>
</evidence>
<dbReference type="EMBL" id="JACIFD010000003">
    <property type="protein sequence ID" value="MBB4071035.1"/>
    <property type="molecule type" value="Genomic_DNA"/>
</dbReference>
<reference evidence="7" key="1">
    <citation type="submission" date="2020-08" db="EMBL/GenBank/DDBJ databases">
        <title>Sequencing the genomes of 1000 actinobacteria strains.</title>
        <authorList>
            <person name="Klenk H.-P."/>
        </authorList>
    </citation>
    <scope>NUCLEOTIDE SEQUENCE [LARGE SCALE GENOMIC DNA]</scope>
    <source>
        <strain evidence="7">DSM 27064</strain>
    </source>
</reference>
<keyword evidence="5" id="KW-0560">Oxidoreductase</keyword>
<sequence>MSISAAPPHLFSPLRLRGLTAPNRLWVAPLCQYSAVDGFVTDWQTVHLGSFAVGRAGLIIAEATAVVPEGRITPHDAGIWSDEHAAAWSRVLSFTAEQGVPVVVQLAHAGRKAAVRAPHEGTGPGPALQGGWETVAPSAVAFEPLPVPRELTVAEIKQLQQDFVAAALRAVKVGFAGVELHAAHGYLLHEFLSPLTNHRTDQYGGSFANRSRFLLELTAQVRAALPADYPLFVRLSASDWVPGGWDIAETVQLCRELEALGVDFLDISSGGNDPHQQINIGPGYQLHFARAVREAVQIPVGCVGLITTPQQAQQALQDGTADVVLAGRQFMREPSFALRAAHELGQEISWPRQYRAARR</sequence>
<dbReference type="InterPro" id="IPR044152">
    <property type="entry name" value="YqjM-like"/>
</dbReference>
<evidence type="ECO:0000256" key="5">
    <source>
        <dbReference type="ARBA" id="ARBA00023002"/>
    </source>
</evidence>
<keyword evidence="3" id="KW-0288">FMN</keyword>
<dbReference type="Pfam" id="PF00724">
    <property type="entry name" value="Oxidored_FMN"/>
    <property type="match status" value="1"/>
</dbReference>
<dbReference type="GO" id="GO:0050661">
    <property type="term" value="F:NADP binding"/>
    <property type="evidence" value="ECO:0007669"/>
    <property type="project" value="InterPro"/>
</dbReference>
<proteinExistence type="predicted"/>
<evidence type="ECO:0000313" key="7">
    <source>
        <dbReference type="EMBL" id="MBB4071035.1"/>
    </source>
</evidence>
<dbReference type="PANTHER" id="PTHR43303">
    <property type="entry name" value="NADPH DEHYDROGENASE C23G7.10C-RELATED"/>
    <property type="match status" value="1"/>
</dbReference>
<dbReference type="RefSeq" id="WP_343048732.1">
    <property type="nucleotide sequence ID" value="NZ_JACIFD010000003.1"/>
</dbReference>
<evidence type="ECO:0000259" key="6">
    <source>
        <dbReference type="Pfam" id="PF00724"/>
    </source>
</evidence>
<comment type="caution">
    <text evidence="7">The sequence shown here is derived from an EMBL/GenBank/DDBJ whole genome shotgun (WGS) entry which is preliminary data.</text>
</comment>
<keyword evidence="2" id="KW-0285">Flavoprotein</keyword>
<accession>A0A840DGZ4</accession>
<dbReference type="GO" id="GO:0010181">
    <property type="term" value="F:FMN binding"/>
    <property type="evidence" value="ECO:0007669"/>
    <property type="project" value="InterPro"/>
</dbReference>
<protein>
    <submittedName>
        <fullName evidence="7">2,4-dienoyl-CoA reductase-like NADH-dependent reductase (Old Yellow Enzyme family)</fullName>
    </submittedName>
</protein>
<evidence type="ECO:0000256" key="2">
    <source>
        <dbReference type="ARBA" id="ARBA00022630"/>
    </source>
</evidence>
<evidence type="ECO:0000313" key="8">
    <source>
        <dbReference type="Proteomes" id="UP000571183"/>
    </source>
</evidence>
<keyword evidence="4" id="KW-0521">NADP</keyword>
<dbReference type="AlphaFoldDB" id="A0A840DGZ4"/>
<dbReference type="InterPro" id="IPR013785">
    <property type="entry name" value="Aldolase_TIM"/>
</dbReference>
<keyword evidence="8" id="KW-1185">Reference proteome</keyword>
<gene>
    <name evidence="7" type="ORF">F5897_000323</name>
</gene>
<evidence type="ECO:0000256" key="1">
    <source>
        <dbReference type="ARBA" id="ARBA00001917"/>
    </source>
</evidence>
<dbReference type="CDD" id="cd02932">
    <property type="entry name" value="OYE_YqiM_FMN"/>
    <property type="match status" value="1"/>
</dbReference>